<dbReference type="SMART" id="SM00240">
    <property type="entry name" value="FHA"/>
    <property type="match status" value="1"/>
</dbReference>
<dbReference type="InterPro" id="IPR050923">
    <property type="entry name" value="Cell_Proc_Reg/RNA_Proc"/>
</dbReference>
<dbReference type="Pfam" id="PF12401">
    <property type="entry name" value="FhaA_N"/>
    <property type="match status" value="1"/>
</dbReference>
<dbReference type="AlphaFoldDB" id="A0A269PGI6"/>
<dbReference type="InterPro" id="IPR000253">
    <property type="entry name" value="FHA_dom"/>
</dbReference>
<evidence type="ECO:0000259" key="3">
    <source>
        <dbReference type="PROSITE" id="PS50006"/>
    </source>
</evidence>
<organism evidence="4 5">
    <name type="scientific">Corynebacterium hadale</name>
    <dbReference type="NCBI Taxonomy" id="2026255"/>
    <lineage>
        <taxon>Bacteria</taxon>
        <taxon>Bacillati</taxon>
        <taxon>Actinomycetota</taxon>
        <taxon>Actinomycetes</taxon>
        <taxon>Mycobacteriales</taxon>
        <taxon>Corynebacteriaceae</taxon>
        <taxon>Corynebacterium</taxon>
    </lineage>
</organism>
<dbReference type="PROSITE" id="PS50006">
    <property type="entry name" value="FHA_DOMAIN"/>
    <property type="match status" value="1"/>
</dbReference>
<dbReference type="InterPro" id="IPR042287">
    <property type="entry name" value="FhaA_N_sf"/>
</dbReference>
<feature type="region of interest" description="Disordered" evidence="2">
    <location>
        <begin position="141"/>
        <end position="177"/>
    </location>
</feature>
<accession>A0A269PGI6</accession>
<dbReference type="InterPro" id="IPR008984">
    <property type="entry name" value="SMAD_FHA_dom_sf"/>
</dbReference>
<dbReference type="Gene3D" id="3.30.2320.60">
    <property type="entry name" value="FhaA, phosphopeptide-binding domain (DUF3662)"/>
    <property type="match status" value="1"/>
</dbReference>
<feature type="domain" description="FHA" evidence="3">
    <location>
        <begin position="198"/>
        <end position="247"/>
    </location>
</feature>
<name>A0A269PGI6_9CORY</name>
<proteinExistence type="predicted"/>
<dbReference type="PANTHER" id="PTHR23308">
    <property type="entry name" value="NUCLEAR INHIBITOR OF PROTEIN PHOSPHATASE-1"/>
    <property type="match status" value="1"/>
</dbReference>
<sequence length="302" mass="32913">MGVMDRLAKLDSSMQRGLDNSMAALFGGKVVSAEIEELVKQEAQDSVVVTDRDEYVSPNVFAVGVSSKDLENLSQQRDLPADLAEQLMRYVRNLGWFLDGPAVVRIAEESGLRTGQLRVSSYIDQEPDVVSGFDAIVAEPKKQRRRHAASQVPTDHNHQEDHMNEPTTDAAATGGTPTVSLLLQDGSSRTYLVHEGSNILGRSNDADFRLPDTGVSRQHAEITWDGEVAVLVDLQSTNGTTVNEEPVENWMLADGDVITLGHSHIEVRIVEPLAQAAAAADAHQDVPEAQVDAHPSTEFFRP</sequence>
<comment type="caution">
    <text evidence="4">The sequence shown here is derived from an EMBL/GenBank/DDBJ whole genome shotgun (WGS) entry which is preliminary data.</text>
</comment>
<evidence type="ECO:0000313" key="4">
    <source>
        <dbReference type="EMBL" id="PAJ71397.1"/>
    </source>
</evidence>
<evidence type="ECO:0000256" key="2">
    <source>
        <dbReference type="SAM" id="MobiDB-lite"/>
    </source>
</evidence>
<dbReference type="SUPFAM" id="SSF49879">
    <property type="entry name" value="SMAD/FHA domain"/>
    <property type="match status" value="1"/>
</dbReference>
<dbReference type="Gene3D" id="2.60.200.20">
    <property type="match status" value="1"/>
</dbReference>
<evidence type="ECO:0000256" key="1">
    <source>
        <dbReference type="ARBA" id="ARBA00022553"/>
    </source>
</evidence>
<dbReference type="Pfam" id="PF00498">
    <property type="entry name" value="FHA"/>
    <property type="match status" value="1"/>
</dbReference>
<dbReference type="RefSeq" id="WP_095275310.1">
    <property type="nucleotide sequence ID" value="NZ_CP047655.1"/>
</dbReference>
<protein>
    <recommendedName>
        <fullName evidence="3">FHA domain-containing protein</fullName>
    </recommendedName>
</protein>
<evidence type="ECO:0000313" key="5">
    <source>
        <dbReference type="Proteomes" id="UP000215771"/>
    </source>
</evidence>
<feature type="compositionally biased region" description="Basic and acidic residues" evidence="2">
    <location>
        <begin position="155"/>
        <end position="164"/>
    </location>
</feature>
<dbReference type="EMBL" id="NQMQ01000001">
    <property type="protein sequence ID" value="PAJ71397.1"/>
    <property type="molecule type" value="Genomic_DNA"/>
</dbReference>
<keyword evidence="1" id="KW-0597">Phosphoprotein</keyword>
<dbReference type="InterPro" id="IPR022128">
    <property type="entry name" value="FhaA_N"/>
</dbReference>
<feature type="compositionally biased region" description="Low complexity" evidence="2">
    <location>
        <begin position="166"/>
        <end position="177"/>
    </location>
</feature>
<dbReference type="Proteomes" id="UP000215771">
    <property type="component" value="Unassembled WGS sequence"/>
</dbReference>
<reference evidence="4 5" key="1">
    <citation type="submission" date="2017-08" db="EMBL/GenBank/DDBJ databases">
        <authorList>
            <person name="de Groot N.N."/>
        </authorList>
    </citation>
    <scope>NUCLEOTIDE SEQUENCE [LARGE SCALE GENOMIC DNA]</scope>
    <source>
        <strain evidence="4 5">NBT06-6</strain>
    </source>
</reference>
<gene>
    <name evidence="4" type="ORF">CIG21_01375</name>
</gene>
<dbReference type="CDD" id="cd22668">
    <property type="entry name" value="FHA_FhaA-like"/>
    <property type="match status" value="1"/>
</dbReference>